<name>A0A132EMM9_9BURK</name>
<protein>
    <submittedName>
        <fullName evidence="1">Uncharacterized protein</fullName>
    </submittedName>
</protein>
<dbReference type="AlphaFoldDB" id="A0A132EMM9"/>
<evidence type="ECO:0000313" key="2">
    <source>
        <dbReference type="Proteomes" id="UP000062912"/>
    </source>
</evidence>
<proteinExistence type="predicted"/>
<accession>A0A132EMM9</accession>
<gene>
    <name evidence="1" type="ORF">WT56_34355</name>
</gene>
<dbReference type="RefSeq" id="WP_060239242.1">
    <property type="nucleotide sequence ID" value="NZ_LPJR01000002.1"/>
</dbReference>
<sequence>MTNLPVKQRRMMMVAAGVVSLAALWAASTWIGRTVGHDDGNRAIARIQLVWPSILTMPVQDRALIAGLGMTCRVQDRPPVASAVISCLQDAAADPDAILPKGMSRSAAQARLNALLPRSVKT</sequence>
<dbReference type="Proteomes" id="UP000062912">
    <property type="component" value="Unassembled WGS sequence"/>
</dbReference>
<dbReference type="EMBL" id="LPJR01000002">
    <property type="protein sequence ID" value="KWF37424.1"/>
    <property type="molecule type" value="Genomic_DNA"/>
</dbReference>
<comment type="caution">
    <text evidence="1">The sequence shown here is derived from an EMBL/GenBank/DDBJ whole genome shotgun (WGS) entry which is preliminary data.</text>
</comment>
<dbReference type="OrthoDB" id="9035051at2"/>
<organism evidence="1 2">
    <name type="scientific">Burkholderia pseudomultivorans</name>
    <dbReference type="NCBI Taxonomy" id="1207504"/>
    <lineage>
        <taxon>Bacteria</taxon>
        <taxon>Pseudomonadati</taxon>
        <taxon>Pseudomonadota</taxon>
        <taxon>Betaproteobacteria</taxon>
        <taxon>Burkholderiales</taxon>
        <taxon>Burkholderiaceae</taxon>
        <taxon>Burkholderia</taxon>
        <taxon>Burkholderia cepacia complex</taxon>
    </lineage>
</organism>
<reference evidence="1 2" key="1">
    <citation type="submission" date="2015-11" db="EMBL/GenBank/DDBJ databases">
        <title>Expanding the genomic diversity of Burkholderia species for the development of highly accurate diagnostics.</title>
        <authorList>
            <person name="Sahl J."/>
            <person name="Keim P."/>
            <person name="Wagner D."/>
        </authorList>
    </citation>
    <scope>NUCLEOTIDE SEQUENCE [LARGE SCALE GENOMIC DNA]</scope>
    <source>
        <strain evidence="1 2">MSMB368WGS</strain>
    </source>
</reference>
<evidence type="ECO:0000313" key="1">
    <source>
        <dbReference type="EMBL" id="KWF37424.1"/>
    </source>
</evidence>